<dbReference type="InterPro" id="IPR003439">
    <property type="entry name" value="ABC_transporter-like_ATP-bd"/>
</dbReference>
<evidence type="ECO:0000256" key="7">
    <source>
        <dbReference type="ARBA" id="ARBA00022840"/>
    </source>
</evidence>
<evidence type="ECO:0000256" key="2">
    <source>
        <dbReference type="ARBA" id="ARBA00022448"/>
    </source>
</evidence>
<dbReference type="PROSITE" id="PS50893">
    <property type="entry name" value="ABC_TRANSPORTER_2"/>
    <property type="match status" value="2"/>
</dbReference>
<dbReference type="InterPro" id="IPR027417">
    <property type="entry name" value="P-loop_NTPase"/>
</dbReference>
<dbReference type="PROSITE" id="PS00211">
    <property type="entry name" value="ABC_TRANSPORTER_1"/>
    <property type="match status" value="1"/>
</dbReference>
<keyword evidence="8" id="KW-1278">Translocase</keyword>
<dbReference type="PANTHER" id="PTHR43790">
    <property type="entry name" value="CARBOHYDRATE TRANSPORT ATP-BINDING PROTEIN MG119-RELATED"/>
    <property type="match status" value="1"/>
</dbReference>
<keyword evidence="4" id="KW-0762">Sugar transport</keyword>
<keyword evidence="5" id="KW-0677">Repeat</keyword>
<evidence type="ECO:0000256" key="3">
    <source>
        <dbReference type="ARBA" id="ARBA00022475"/>
    </source>
</evidence>
<organism evidence="11 12">
    <name type="scientific">Micromonospora rhizosphaerae</name>
    <dbReference type="NCBI Taxonomy" id="568872"/>
    <lineage>
        <taxon>Bacteria</taxon>
        <taxon>Bacillati</taxon>
        <taxon>Actinomycetota</taxon>
        <taxon>Actinomycetes</taxon>
        <taxon>Micromonosporales</taxon>
        <taxon>Micromonosporaceae</taxon>
        <taxon>Micromonospora</taxon>
    </lineage>
</organism>
<dbReference type="AlphaFoldDB" id="A0A1C6SA68"/>
<dbReference type="SMART" id="SM00382">
    <property type="entry name" value="AAA"/>
    <property type="match status" value="2"/>
</dbReference>
<gene>
    <name evidence="11" type="ORF">GA0070624_3277</name>
</gene>
<keyword evidence="9" id="KW-0472">Membrane</keyword>
<proteinExistence type="predicted"/>
<keyword evidence="7 11" id="KW-0067">ATP-binding</keyword>
<dbReference type="CDD" id="cd03216">
    <property type="entry name" value="ABC_Carb_Monos_I"/>
    <property type="match status" value="1"/>
</dbReference>
<keyword evidence="2" id="KW-0813">Transport</keyword>
<dbReference type="OrthoDB" id="39350at2"/>
<dbReference type="GO" id="GO:0005886">
    <property type="term" value="C:plasma membrane"/>
    <property type="evidence" value="ECO:0007669"/>
    <property type="project" value="UniProtKB-SubCell"/>
</dbReference>
<feature type="domain" description="ABC transporter" evidence="10">
    <location>
        <begin position="13"/>
        <end position="250"/>
    </location>
</feature>
<dbReference type="GO" id="GO:0005524">
    <property type="term" value="F:ATP binding"/>
    <property type="evidence" value="ECO:0007669"/>
    <property type="project" value="UniProtKB-KW"/>
</dbReference>
<name>A0A1C6SA68_9ACTN</name>
<dbReference type="InterPro" id="IPR003593">
    <property type="entry name" value="AAA+_ATPase"/>
</dbReference>
<keyword evidence="12" id="KW-1185">Reference proteome</keyword>
<evidence type="ECO:0000256" key="4">
    <source>
        <dbReference type="ARBA" id="ARBA00022597"/>
    </source>
</evidence>
<protein>
    <submittedName>
        <fullName evidence="11">Monosaccharide ABC transporter ATP-binding protein, CUT2 family</fullName>
    </submittedName>
</protein>
<evidence type="ECO:0000256" key="6">
    <source>
        <dbReference type="ARBA" id="ARBA00022741"/>
    </source>
</evidence>
<keyword evidence="6" id="KW-0547">Nucleotide-binding</keyword>
<evidence type="ECO:0000256" key="8">
    <source>
        <dbReference type="ARBA" id="ARBA00022967"/>
    </source>
</evidence>
<keyword evidence="3" id="KW-1003">Cell membrane</keyword>
<dbReference type="Gene3D" id="3.40.50.300">
    <property type="entry name" value="P-loop containing nucleotide triphosphate hydrolases"/>
    <property type="match status" value="2"/>
</dbReference>
<sequence length="512" mass="54872">MSPTVDSSQAPVLEVTRLTVEFPGVRALDGVDLEIRAGEVHALVGENGAGKSTLLKVLGGVYTPSAGTVRLRGDIYAPRRPSDAHAHGIAVIYQEFTLFPELTVAENVYAGREPHSRWSRGIRYGEMRAGCRRLFGTLGVDIDPDARVADLSVSEQQLVEIAKALGTDGQVIVMDEPTAALSKEEVERLLDVVRRLRDEGRSVIYVSHRLEEVFAVADRATVLRDGRLVRTLDITATGEDELVRLMVGRDIDAVFHRDTVAEGRVVLRLVGVSAGRHLRDVSLEVRAGEVVGIGGVAGAGQAELTQAVFGALPLRAGHMELDGRPFAPSTPADALAAGVGFLHEDRKRAGILPDLSVRQNLTVTVLDRLRHGFARLLSRQAEENTYTEYGSRLRVRSTGPDQLISELSGGNQQKVLLARALAPGGRVLVLNEPTRGVDIGAKAEIHALINELTAAGAAVIMVSSDLPELLGTSDRVVVLSRGRIVGVLEGEDRTEENVVACATTGRRIGVAA</sequence>
<accession>A0A1C6SA68</accession>
<reference evidence="12" key="1">
    <citation type="submission" date="2016-06" db="EMBL/GenBank/DDBJ databases">
        <authorList>
            <person name="Varghese N."/>
            <person name="Submissions Spin"/>
        </authorList>
    </citation>
    <scope>NUCLEOTIDE SEQUENCE [LARGE SCALE GENOMIC DNA]</scope>
    <source>
        <strain evidence="12">DSM 45431</strain>
    </source>
</reference>
<comment type="subcellular location">
    <subcellularLocation>
        <location evidence="1">Cell membrane</location>
        <topology evidence="1">Peripheral membrane protein</topology>
    </subcellularLocation>
</comment>
<dbReference type="SUPFAM" id="SSF52540">
    <property type="entry name" value="P-loop containing nucleoside triphosphate hydrolases"/>
    <property type="match status" value="2"/>
</dbReference>
<dbReference type="InterPro" id="IPR017871">
    <property type="entry name" value="ABC_transporter-like_CS"/>
</dbReference>
<evidence type="ECO:0000313" key="11">
    <source>
        <dbReference type="EMBL" id="SCL26294.1"/>
    </source>
</evidence>
<dbReference type="GO" id="GO:0016887">
    <property type="term" value="F:ATP hydrolysis activity"/>
    <property type="evidence" value="ECO:0007669"/>
    <property type="project" value="InterPro"/>
</dbReference>
<evidence type="ECO:0000259" key="10">
    <source>
        <dbReference type="PROSITE" id="PS50893"/>
    </source>
</evidence>
<evidence type="ECO:0000256" key="5">
    <source>
        <dbReference type="ARBA" id="ARBA00022737"/>
    </source>
</evidence>
<dbReference type="Proteomes" id="UP000199413">
    <property type="component" value="Unassembled WGS sequence"/>
</dbReference>
<evidence type="ECO:0000256" key="9">
    <source>
        <dbReference type="ARBA" id="ARBA00023136"/>
    </source>
</evidence>
<dbReference type="PANTHER" id="PTHR43790:SF3">
    <property type="entry name" value="D-ALLOSE IMPORT ATP-BINDING PROTEIN ALSA-RELATED"/>
    <property type="match status" value="1"/>
</dbReference>
<evidence type="ECO:0000313" key="12">
    <source>
        <dbReference type="Proteomes" id="UP000199413"/>
    </source>
</evidence>
<feature type="domain" description="ABC transporter" evidence="10">
    <location>
        <begin position="255"/>
        <end position="506"/>
    </location>
</feature>
<evidence type="ECO:0000256" key="1">
    <source>
        <dbReference type="ARBA" id="ARBA00004202"/>
    </source>
</evidence>
<dbReference type="CDD" id="cd03215">
    <property type="entry name" value="ABC_Carb_Monos_II"/>
    <property type="match status" value="1"/>
</dbReference>
<dbReference type="STRING" id="568872.GA0070624_3277"/>
<dbReference type="InterPro" id="IPR050107">
    <property type="entry name" value="ABC_carbohydrate_import_ATPase"/>
</dbReference>
<dbReference type="FunFam" id="3.40.50.300:FF:000127">
    <property type="entry name" value="Ribose import ATP-binding protein RbsA"/>
    <property type="match status" value="1"/>
</dbReference>
<dbReference type="EMBL" id="FMHV01000002">
    <property type="protein sequence ID" value="SCL26294.1"/>
    <property type="molecule type" value="Genomic_DNA"/>
</dbReference>
<dbReference type="Pfam" id="PF00005">
    <property type="entry name" value="ABC_tran"/>
    <property type="match status" value="2"/>
</dbReference>